<comment type="caution">
    <text evidence="3">The sequence shown here is derived from an EMBL/GenBank/DDBJ whole genome shotgun (WGS) entry which is preliminary data.</text>
</comment>
<accession>A0A4Y2GGV6</accession>
<reference evidence="3 4" key="1">
    <citation type="journal article" date="2019" name="Sci. Rep.">
        <title>Orb-weaving spider Araneus ventricosus genome elucidates the spidroin gene catalogue.</title>
        <authorList>
            <person name="Kono N."/>
            <person name="Nakamura H."/>
            <person name="Ohtoshi R."/>
            <person name="Moran D.A.P."/>
            <person name="Shinohara A."/>
            <person name="Yoshida Y."/>
            <person name="Fujiwara M."/>
            <person name="Mori M."/>
            <person name="Tomita M."/>
            <person name="Arakawa K."/>
        </authorList>
    </citation>
    <scope>NUCLEOTIDE SEQUENCE [LARGE SCALE GENOMIC DNA]</scope>
</reference>
<evidence type="ECO:0000256" key="1">
    <source>
        <dbReference type="SAM" id="SignalP"/>
    </source>
</evidence>
<keyword evidence="1" id="KW-0732">Signal</keyword>
<name>A0A4Y2GGV6_ARAVE</name>
<organism evidence="3 4">
    <name type="scientific">Araneus ventricosus</name>
    <name type="common">Orbweaver spider</name>
    <name type="synonym">Epeira ventricosa</name>
    <dbReference type="NCBI Taxonomy" id="182803"/>
    <lineage>
        <taxon>Eukaryota</taxon>
        <taxon>Metazoa</taxon>
        <taxon>Ecdysozoa</taxon>
        <taxon>Arthropoda</taxon>
        <taxon>Chelicerata</taxon>
        <taxon>Arachnida</taxon>
        <taxon>Araneae</taxon>
        <taxon>Araneomorphae</taxon>
        <taxon>Entelegynae</taxon>
        <taxon>Araneoidea</taxon>
        <taxon>Araneidae</taxon>
        <taxon>Araneus</taxon>
    </lineage>
</organism>
<evidence type="ECO:0000259" key="2">
    <source>
        <dbReference type="Pfam" id="PF17906"/>
    </source>
</evidence>
<dbReference type="Pfam" id="PF17906">
    <property type="entry name" value="HTH_48"/>
    <property type="match status" value="1"/>
</dbReference>
<dbReference type="EMBL" id="BGPR01001384">
    <property type="protein sequence ID" value="GBM52591.1"/>
    <property type="molecule type" value="Genomic_DNA"/>
</dbReference>
<sequence>MQTADCYFGILLTITLMSMIAASCFRSLTCPCGNTSEAIYYTHCINDTSEEHTCERWANCKTCEADVSHCLTCHSERSGPTCEEDADKSSGTNNTVEDLFGSCPQLLDPISGKAICLTKKHARCELRSIIRFYQSEENSAVETHRRMRRKYGKNFMSDGVVREWCRKFKD</sequence>
<dbReference type="InterPro" id="IPR041426">
    <property type="entry name" value="Mos1_HTH"/>
</dbReference>
<dbReference type="AlphaFoldDB" id="A0A4Y2GGV6"/>
<dbReference type="OrthoDB" id="616263at2759"/>
<feature type="chain" id="PRO_5021314842" description="Mos1 transposase HTH domain-containing protein" evidence="1">
    <location>
        <begin position="23"/>
        <end position="170"/>
    </location>
</feature>
<feature type="domain" description="Mos1 transposase HTH" evidence="2">
    <location>
        <begin position="126"/>
        <end position="169"/>
    </location>
</feature>
<dbReference type="Proteomes" id="UP000499080">
    <property type="component" value="Unassembled WGS sequence"/>
</dbReference>
<evidence type="ECO:0000313" key="3">
    <source>
        <dbReference type="EMBL" id="GBM52591.1"/>
    </source>
</evidence>
<keyword evidence="4" id="KW-1185">Reference proteome</keyword>
<gene>
    <name evidence="3" type="ORF">AVEN_84081_1</name>
</gene>
<dbReference type="Gene3D" id="1.10.10.1450">
    <property type="match status" value="1"/>
</dbReference>
<feature type="signal peptide" evidence="1">
    <location>
        <begin position="1"/>
        <end position="22"/>
    </location>
</feature>
<proteinExistence type="predicted"/>
<protein>
    <recommendedName>
        <fullName evidence="2">Mos1 transposase HTH domain-containing protein</fullName>
    </recommendedName>
</protein>
<evidence type="ECO:0000313" key="4">
    <source>
        <dbReference type="Proteomes" id="UP000499080"/>
    </source>
</evidence>